<feature type="compositionally biased region" description="Basic and acidic residues" evidence="1">
    <location>
        <begin position="82"/>
        <end position="94"/>
    </location>
</feature>
<organism evidence="2 3">
    <name type="scientific">Stylosanthes scabra</name>
    <dbReference type="NCBI Taxonomy" id="79078"/>
    <lineage>
        <taxon>Eukaryota</taxon>
        <taxon>Viridiplantae</taxon>
        <taxon>Streptophyta</taxon>
        <taxon>Embryophyta</taxon>
        <taxon>Tracheophyta</taxon>
        <taxon>Spermatophyta</taxon>
        <taxon>Magnoliopsida</taxon>
        <taxon>eudicotyledons</taxon>
        <taxon>Gunneridae</taxon>
        <taxon>Pentapetalae</taxon>
        <taxon>rosids</taxon>
        <taxon>fabids</taxon>
        <taxon>Fabales</taxon>
        <taxon>Fabaceae</taxon>
        <taxon>Papilionoideae</taxon>
        <taxon>50 kb inversion clade</taxon>
        <taxon>dalbergioids sensu lato</taxon>
        <taxon>Dalbergieae</taxon>
        <taxon>Pterocarpus clade</taxon>
        <taxon>Stylosanthes</taxon>
    </lineage>
</organism>
<accession>A0ABU6WUQ6</accession>
<proteinExistence type="predicted"/>
<feature type="compositionally biased region" description="Acidic residues" evidence="1">
    <location>
        <begin position="38"/>
        <end position="59"/>
    </location>
</feature>
<feature type="compositionally biased region" description="Acidic residues" evidence="1">
    <location>
        <begin position="109"/>
        <end position="120"/>
    </location>
</feature>
<name>A0ABU6WUQ6_9FABA</name>
<reference evidence="2 3" key="1">
    <citation type="journal article" date="2023" name="Plants (Basel)">
        <title>Bridging the Gap: Combining Genomics and Transcriptomics Approaches to Understand Stylosanthes scabra, an Orphan Legume from the Brazilian Caatinga.</title>
        <authorList>
            <person name="Ferreira-Neto J.R.C."/>
            <person name="da Silva M.D."/>
            <person name="Binneck E."/>
            <person name="de Melo N.F."/>
            <person name="da Silva R.H."/>
            <person name="de Melo A.L.T.M."/>
            <person name="Pandolfi V."/>
            <person name="Bustamante F.O."/>
            <person name="Brasileiro-Vidal A.C."/>
            <person name="Benko-Iseppon A.M."/>
        </authorList>
    </citation>
    <scope>NUCLEOTIDE SEQUENCE [LARGE SCALE GENOMIC DNA]</scope>
    <source>
        <tissue evidence="2">Leaves</tissue>
    </source>
</reference>
<feature type="region of interest" description="Disordered" evidence="1">
    <location>
        <begin position="82"/>
        <end position="151"/>
    </location>
</feature>
<gene>
    <name evidence="2" type="ORF">PIB30_092100</name>
</gene>
<dbReference type="EMBL" id="JASCZI010183121">
    <property type="protein sequence ID" value="MED6189069.1"/>
    <property type="molecule type" value="Genomic_DNA"/>
</dbReference>
<comment type="caution">
    <text evidence="2">The sequence shown here is derived from an EMBL/GenBank/DDBJ whole genome shotgun (WGS) entry which is preliminary data.</text>
</comment>
<keyword evidence="3" id="KW-1185">Reference proteome</keyword>
<dbReference type="Proteomes" id="UP001341840">
    <property type="component" value="Unassembled WGS sequence"/>
</dbReference>
<evidence type="ECO:0000313" key="2">
    <source>
        <dbReference type="EMBL" id="MED6189069.1"/>
    </source>
</evidence>
<evidence type="ECO:0000256" key="1">
    <source>
        <dbReference type="SAM" id="MobiDB-lite"/>
    </source>
</evidence>
<protein>
    <submittedName>
        <fullName evidence="2">Uncharacterized protein</fullName>
    </submittedName>
</protein>
<sequence>MEAQNFEVEVLGDAEVGAKNGKEGMNCDEKEDGGGDSSDGDEPDYQDDSDLNFSDNEDDFIGNDDLFDVKITLGEFQQEIKNHKQAKAEKDNNKKGKAVAGVRVNSGLSDDEGINNDELEDLHSEEGDDEDGSKVPHKKKFPIHKELKDMR</sequence>
<evidence type="ECO:0000313" key="3">
    <source>
        <dbReference type="Proteomes" id="UP001341840"/>
    </source>
</evidence>
<feature type="region of interest" description="Disordered" evidence="1">
    <location>
        <begin position="1"/>
        <end position="59"/>
    </location>
</feature>